<dbReference type="EMBL" id="CARXXK010000002">
    <property type="protein sequence ID" value="CAI6359626.1"/>
    <property type="molecule type" value="Genomic_DNA"/>
</dbReference>
<name>A0AAV0WUX2_9HEMI</name>
<comment type="caution">
    <text evidence="1">The sequence shown here is derived from an EMBL/GenBank/DDBJ whole genome shotgun (WGS) entry which is preliminary data.</text>
</comment>
<keyword evidence="2" id="KW-1185">Reference proteome</keyword>
<evidence type="ECO:0000313" key="1">
    <source>
        <dbReference type="EMBL" id="CAI6359626.1"/>
    </source>
</evidence>
<organism evidence="1 2">
    <name type="scientific">Macrosiphum euphorbiae</name>
    <name type="common">potato aphid</name>
    <dbReference type="NCBI Taxonomy" id="13131"/>
    <lineage>
        <taxon>Eukaryota</taxon>
        <taxon>Metazoa</taxon>
        <taxon>Ecdysozoa</taxon>
        <taxon>Arthropoda</taxon>
        <taxon>Hexapoda</taxon>
        <taxon>Insecta</taxon>
        <taxon>Pterygota</taxon>
        <taxon>Neoptera</taxon>
        <taxon>Paraneoptera</taxon>
        <taxon>Hemiptera</taxon>
        <taxon>Sternorrhyncha</taxon>
        <taxon>Aphidomorpha</taxon>
        <taxon>Aphidoidea</taxon>
        <taxon>Aphididae</taxon>
        <taxon>Macrosiphini</taxon>
        <taxon>Macrosiphum</taxon>
    </lineage>
</organism>
<sequence length="159" mass="18376">MDANNISPAKLNPRGKFVGTGQKAMIINLYKDKMKIQAENPESPRLSYKEMIQEISKACGIGRRTIITTLSEYKKQGTVTSPNKKKRRLTVDEKVDDFDKNAIRQKVHSFWIKREIPTLSKMFMAVNEDESLPDFKRSSFHKLLRSMNFVYQKKTGMSI</sequence>
<gene>
    <name evidence="1" type="ORF">MEUPH1_LOCUS15017</name>
</gene>
<reference evidence="1 2" key="1">
    <citation type="submission" date="2023-01" db="EMBL/GenBank/DDBJ databases">
        <authorList>
            <person name="Whitehead M."/>
        </authorList>
    </citation>
    <scope>NUCLEOTIDE SEQUENCE [LARGE SCALE GENOMIC DNA]</scope>
</reference>
<proteinExistence type="predicted"/>
<dbReference type="Proteomes" id="UP001160148">
    <property type="component" value="Unassembled WGS sequence"/>
</dbReference>
<evidence type="ECO:0000313" key="2">
    <source>
        <dbReference type="Proteomes" id="UP001160148"/>
    </source>
</evidence>
<protein>
    <submittedName>
        <fullName evidence="1">Uncharacterized protein</fullName>
    </submittedName>
</protein>
<dbReference type="AlphaFoldDB" id="A0AAV0WUX2"/>
<accession>A0AAV0WUX2</accession>